<evidence type="ECO:0000313" key="7">
    <source>
        <dbReference type="Proteomes" id="UP000288351"/>
    </source>
</evidence>
<evidence type="ECO:0000256" key="1">
    <source>
        <dbReference type="ARBA" id="ARBA00010923"/>
    </source>
</evidence>
<dbReference type="Pfam" id="PF01420">
    <property type="entry name" value="Methylase_S"/>
    <property type="match status" value="1"/>
</dbReference>
<evidence type="ECO:0000256" key="2">
    <source>
        <dbReference type="ARBA" id="ARBA00022747"/>
    </source>
</evidence>
<comment type="similarity">
    <text evidence="1">Belongs to the type-I restriction system S methylase family.</text>
</comment>
<dbReference type="InterPro" id="IPR051212">
    <property type="entry name" value="Type-I_RE_S_subunit"/>
</dbReference>
<keyword evidence="3" id="KW-0238">DNA-binding</keyword>
<gene>
    <name evidence="6" type="ORF">SALB_05352</name>
</gene>
<dbReference type="Proteomes" id="UP000288351">
    <property type="component" value="Unassembled WGS sequence"/>
</dbReference>
<sequence>MNVLRVDQVVMRKLTAWEGPIAVVPAEFDGFVVSNEFPTFTLGSELVPDWVRHVCRSPRLWAEMKNRVSGTVQRRKRLNPEQLLQIQLPIPPREVQARIVEMLDAVDDQIAALEAEVDAIVRVRTGMVGRSADTEQTPLGILGVVSQGKGLPKEFQGKRTGAVSWYKIADMTGPGNEFGYTLADTRLPLSEVAENGGVVVDAGAVTFPRVGGAVLTEKKRIVDTPGALDENHLIITPGEGTNSEYLLAVMESFALSELVRPGAVPSLNMGLIRSTKVPWSWTENQSFGTALGALRAEARALAAEAASLRAARAALLSGLLDRTIDIKSAKLEV</sequence>
<evidence type="ECO:0000256" key="4">
    <source>
        <dbReference type="ARBA" id="ARBA00038652"/>
    </source>
</evidence>
<dbReference type="InterPro" id="IPR044946">
    <property type="entry name" value="Restrct_endonuc_typeI_TRD_sf"/>
</dbReference>
<dbReference type="PANTHER" id="PTHR43140:SF1">
    <property type="entry name" value="TYPE I RESTRICTION ENZYME ECOKI SPECIFICITY SUBUNIT"/>
    <property type="match status" value="1"/>
</dbReference>
<feature type="domain" description="Type I restriction modification DNA specificity" evidence="5">
    <location>
        <begin position="75"/>
        <end position="114"/>
    </location>
</feature>
<protein>
    <recommendedName>
        <fullName evidence="5">Type I restriction modification DNA specificity domain-containing protein</fullName>
    </recommendedName>
</protein>
<organism evidence="6 7">
    <name type="scientific">Streptomyces noursei</name>
    <name type="common">Streptomyces albulus</name>
    <dbReference type="NCBI Taxonomy" id="1971"/>
    <lineage>
        <taxon>Bacteria</taxon>
        <taxon>Bacillati</taxon>
        <taxon>Actinomycetota</taxon>
        <taxon>Actinomycetes</taxon>
        <taxon>Kitasatosporales</taxon>
        <taxon>Streptomycetaceae</taxon>
        <taxon>Streptomyces</taxon>
    </lineage>
</organism>
<dbReference type="Gene3D" id="3.90.220.20">
    <property type="entry name" value="DNA methylase specificity domains"/>
    <property type="match status" value="2"/>
</dbReference>
<dbReference type="AlphaFoldDB" id="A0A401R4L7"/>
<comment type="caution">
    <text evidence="6">The sequence shown here is derived from an EMBL/GenBank/DDBJ whole genome shotgun (WGS) entry which is preliminary data.</text>
</comment>
<dbReference type="SUPFAM" id="SSF116734">
    <property type="entry name" value="DNA methylase specificity domain"/>
    <property type="match status" value="2"/>
</dbReference>
<accession>A0A401R4L7</accession>
<dbReference type="GO" id="GO:0003677">
    <property type="term" value="F:DNA binding"/>
    <property type="evidence" value="ECO:0007669"/>
    <property type="project" value="UniProtKB-KW"/>
</dbReference>
<evidence type="ECO:0000259" key="5">
    <source>
        <dbReference type="Pfam" id="PF01420"/>
    </source>
</evidence>
<name>A0A401R4L7_STRNR</name>
<proteinExistence type="inferred from homology"/>
<dbReference type="PANTHER" id="PTHR43140">
    <property type="entry name" value="TYPE-1 RESTRICTION ENZYME ECOKI SPECIFICITY PROTEIN"/>
    <property type="match status" value="1"/>
</dbReference>
<keyword evidence="2" id="KW-0680">Restriction system</keyword>
<comment type="subunit">
    <text evidence="4">The methyltransferase is composed of M and S polypeptides.</text>
</comment>
<evidence type="ECO:0000313" key="6">
    <source>
        <dbReference type="EMBL" id="GCB92585.1"/>
    </source>
</evidence>
<dbReference type="InterPro" id="IPR000055">
    <property type="entry name" value="Restrct_endonuc_typeI_TRD"/>
</dbReference>
<evidence type="ECO:0000256" key="3">
    <source>
        <dbReference type="ARBA" id="ARBA00023125"/>
    </source>
</evidence>
<dbReference type="EMBL" id="BHXC01000006">
    <property type="protein sequence ID" value="GCB92585.1"/>
    <property type="molecule type" value="Genomic_DNA"/>
</dbReference>
<reference evidence="6 7" key="1">
    <citation type="journal article" date="2019" name="Microbiol. Resour. Announc.">
        <title>Draft Genome Sequence of the Most Traditional epsilon-Poly-l-Lysine Producer, Streptomyces albulus NBRC14147.</title>
        <authorList>
            <person name="Yamanaka K."/>
            <person name="Hamano Y."/>
        </authorList>
    </citation>
    <scope>NUCLEOTIDE SEQUENCE [LARGE SCALE GENOMIC DNA]</scope>
    <source>
        <strain evidence="6 7">NBRC 14147</strain>
    </source>
</reference>
<dbReference type="GO" id="GO:0009307">
    <property type="term" value="P:DNA restriction-modification system"/>
    <property type="evidence" value="ECO:0007669"/>
    <property type="project" value="UniProtKB-KW"/>
</dbReference>